<comment type="caution">
    <text evidence="2">The sequence shown here is derived from an EMBL/GenBank/DDBJ whole genome shotgun (WGS) entry which is preliminary data.</text>
</comment>
<dbReference type="Proteomes" id="UP000467841">
    <property type="component" value="Unassembled WGS sequence"/>
</dbReference>
<proteinExistence type="predicted"/>
<evidence type="ECO:0000313" key="2">
    <source>
        <dbReference type="EMBL" id="CAA7038799.1"/>
    </source>
</evidence>
<organism evidence="2 3">
    <name type="scientific">Microthlaspi erraticum</name>
    <dbReference type="NCBI Taxonomy" id="1685480"/>
    <lineage>
        <taxon>Eukaryota</taxon>
        <taxon>Viridiplantae</taxon>
        <taxon>Streptophyta</taxon>
        <taxon>Embryophyta</taxon>
        <taxon>Tracheophyta</taxon>
        <taxon>Spermatophyta</taxon>
        <taxon>Magnoliopsida</taxon>
        <taxon>eudicotyledons</taxon>
        <taxon>Gunneridae</taxon>
        <taxon>Pentapetalae</taxon>
        <taxon>rosids</taxon>
        <taxon>malvids</taxon>
        <taxon>Brassicales</taxon>
        <taxon>Brassicaceae</taxon>
        <taxon>Coluteocarpeae</taxon>
        <taxon>Microthlaspi</taxon>
    </lineage>
</organism>
<dbReference type="InterPro" id="IPR004312">
    <property type="entry name" value="ATHILA_Orf1_C"/>
</dbReference>
<dbReference type="EMBL" id="CACVBM020001198">
    <property type="protein sequence ID" value="CAA7038799.1"/>
    <property type="molecule type" value="Genomic_DNA"/>
</dbReference>
<evidence type="ECO:0000313" key="3">
    <source>
        <dbReference type="Proteomes" id="UP000467841"/>
    </source>
</evidence>
<gene>
    <name evidence="2" type="ORF">MERR_LOCUS26034</name>
</gene>
<reference evidence="2" key="1">
    <citation type="submission" date="2020-01" db="EMBL/GenBank/DDBJ databases">
        <authorList>
            <person name="Mishra B."/>
        </authorList>
    </citation>
    <scope>NUCLEOTIDE SEQUENCE [LARGE SCALE GENOMIC DNA]</scope>
</reference>
<sequence length="101" mass="11947">MDIKFCKTNLLIDQMVVNEKYQFKFTHPTAGPSKMLLPNPSFTTVVERNHIDVSPHYTHWLGMKMICEKRSLNSIELRLELRTEPKWMRIWTSLIAITLRS</sequence>
<dbReference type="AlphaFoldDB" id="A0A6D2JNJ2"/>
<evidence type="ECO:0000259" key="1">
    <source>
        <dbReference type="Pfam" id="PF03078"/>
    </source>
</evidence>
<accession>A0A6D2JNJ2</accession>
<dbReference type="Pfam" id="PF03078">
    <property type="entry name" value="ATHILA"/>
    <property type="match status" value="1"/>
</dbReference>
<name>A0A6D2JNJ2_9BRAS</name>
<feature type="domain" description="Arabidopsis retrotransposon Orf1 C-terminal" evidence="1">
    <location>
        <begin position="1"/>
        <end position="57"/>
    </location>
</feature>
<keyword evidence="3" id="KW-1185">Reference proteome</keyword>
<protein>
    <recommendedName>
        <fullName evidence="1">Arabidopsis retrotransposon Orf1 C-terminal domain-containing protein</fullName>
    </recommendedName>
</protein>